<gene>
    <name evidence="3" type="ordered locus">PB2503_07434</name>
</gene>
<evidence type="ECO:0000259" key="2">
    <source>
        <dbReference type="Pfam" id="PF09976"/>
    </source>
</evidence>
<dbReference type="PROSITE" id="PS50005">
    <property type="entry name" value="TPR"/>
    <property type="match status" value="2"/>
</dbReference>
<dbReference type="HOGENOM" id="CLU_703676_0_0_5"/>
<dbReference type="EMBL" id="CP002156">
    <property type="protein sequence ID" value="ADM09544.1"/>
    <property type="molecule type" value="Genomic_DNA"/>
</dbReference>
<dbReference type="InterPro" id="IPR011990">
    <property type="entry name" value="TPR-like_helical_dom_sf"/>
</dbReference>
<feature type="repeat" description="TPR" evidence="1">
    <location>
        <begin position="118"/>
        <end position="151"/>
    </location>
</feature>
<name>E0TFE3_PARBH</name>
<dbReference type="AlphaFoldDB" id="E0TFE3"/>
<reference evidence="3 4" key="2">
    <citation type="journal article" date="2011" name="J. Bacteriol.">
        <title>Complete genome sequence of strain HTCC2503T of Parvularcula bermudensis, the type species of the order "Parvularculales" in the class Alphaproteobacteria.</title>
        <authorList>
            <person name="Oh H.M."/>
            <person name="Kang I."/>
            <person name="Vergin K.L."/>
            <person name="Kang D."/>
            <person name="Rhee K.H."/>
            <person name="Giovannoni S.J."/>
            <person name="Cho J.C."/>
        </authorList>
    </citation>
    <scope>NUCLEOTIDE SEQUENCE [LARGE SCALE GENOMIC DNA]</scope>
    <source>
        <strain evidence="4">ATCC BAA-594 / HTCC2503 / KCTC 12087</strain>
    </source>
</reference>
<sequence>MAEWSPRIKQVTDEQDKQQLAFVNSLLTERRFDDASKEADKLLANNPKSFGAHMAKGRALQGLRKFKDALNCFLQAAQIDPLQPSAHLMAGICAFVVPDLPLAEKKFRTTLDIDSKSSAAHVGLSQVLVRNGDNNQAREHLDKALRINPEMSMAVILKARLDLKDGDADSAIIQLQDQVRRTPNNRTAEFALIGAYMQDERWQEAEALLSRMVSDNPNDAIMHGLLGRVRVKRGDFKGAEEAYRQAPVSHNRIQNLARNVQMLDALVPQGKYEEARKILSQVPKMGPLAAIVNTRYGDVYKAEGNYQQAIASYRAALLRDNQGEAMVAAVEQAVADAGRADDSPFVAQRFADAANEALEKKRKSFADQDWQEMLEKYRPNIMAMMEDRDIGG</sequence>
<evidence type="ECO:0000313" key="3">
    <source>
        <dbReference type="EMBL" id="ADM09544.1"/>
    </source>
</evidence>
<dbReference type="eggNOG" id="COG0457">
    <property type="taxonomic scope" value="Bacteria"/>
</dbReference>
<dbReference type="Pfam" id="PF09976">
    <property type="entry name" value="TPR_21"/>
    <property type="match status" value="1"/>
</dbReference>
<organism evidence="3 4">
    <name type="scientific">Parvularcula bermudensis (strain ATCC BAA-594 / HTCC2503 / KCTC 12087)</name>
    <dbReference type="NCBI Taxonomy" id="314260"/>
    <lineage>
        <taxon>Bacteria</taxon>
        <taxon>Pseudomonadati</taxon>
        <taxon>Pseudomonadota</taxon>
        <taxon>Alphaproteobacteria</taxon>
        <taxon>Parvularculales</taxon>
        <taxon>Parvularculaceae</taxon>
        <taxon>Parvularcula</taxon>
    </lineage>
</organism>
<dbReference type="KEGG" id="pbr:PB2503_07434"/>
<keyword evidence="4" id="KW-1185">Reference proteome</keyword>
<dbReference type="RefSeq" id="WP_013300518.1">
    <property type="nucleotide sequence ID" value="NC_014414.1"/>
</dbReference>
<protein>
    <recommendedName>
        <fullName evidence="2">Ancillary SecYEG translocon subunit/Cell division coordinator CpoB TPR domain-containing protein</fullName>
    </recommendedName>
</protein>
<dbReference type="InterPro" id="IPR019734">
    <property type="entry name" value="TPR_rpt"/>
</dbReference>
<dbReference type="STRING" id="314260.PB2503_07434"/>
<feature type="domain" description="Ancillary SecYEG translocon subunit/Cell division coordinator CpoB TPR" evidence="2">
    <location>
        <begin position="221"/>
        <end position="324"/>
    </location>
</feature>
<dbReference type="PANTHER" id="PTHR12558:SF13">
    <property type="entry name" value="CELL DIVISION CYCLE PROTEIN 27 HOMOLOG"/>
    <property type="match status" value="1"/>
</dbReference>
<dbReference type="Pfam" id="PF01535">
    <property type="entry name" value="PPR"/>
    <property type="match status" value="1"/>
</dbReference>
<feature type="repeat" description="TPR" evidence="1">
    <location>
        <begin position="290"/>
        <end position="323"/>
    </location>
</feature>
<evidence type="ECO:0000256" key="1">
    <source>
        <dbReference type="PROSITE-ProRule" id="PRU00339"/>
    </source>
</evidence>
<dbReference type="SMART" id="SM00028">
    <property type="entry name" value="TPR"/>
    <property type="match status" value="5"/>
</dbReference>
<dbReference type="OrthoDB" id="9813074at2"/>
<accession>E0TFE3</accession>
<dbReference type="Gene3D" id="1.25.40.10">
    <property type="entry name" value="Tetratricopeptide repeat domain"/>
    <property type="match status" value="3"/>
</dbReference>
<reference evidence="4" key="1">
    <citation type="submission" date="2010-08" db="EMBL/GenBank/DDBJ databases">
        <title>Genome sequence of Parvularcula bermudensis HTCC2503.</title>
        <authorList>
            <person name="Kang D.-M."/>
            <person name="Oh H.-M."/>
            <person name="Cho J.-C."/>
        </authorList>
    </citation>
    <scope>NUCLEOTIDE SEQUENCE [LARGE SCALE GENOMIC DNA]</scope>
    <source>
        <strain evidence="4">ATCC BAA-594 / HTCC2503 / KCTC 12087</strain>
    </source>
</reference>
<evidence type="ECO:0000313" key="4">
    <source>
        <dbReference type="Proteomes" id="UP000001302"/>
    </source>
</evidence>
<proteinExistence type="predicted"/>
<dbReference type="Pfam" id="PF14559">
    <property type="entry name" value="TPR_19"/>
    <property type="match status" value="1"/>
</dbReference>
<dbReference type="Proteomes" id="UP000001302">
    <property type="component" value="Chromosome"/>
</dbReference>
<keyword evidence="1" id="KW-0802">TPR repeat</keyword>
<dbReference type="PANTHER" id="PTHR12558">
    <property type="entry name" value="CELL DIVISION CYCLE 16,23,27"/>
    <property type="match status" value="1"/>
</dbReference>
<dbReference type="InterPro" id="IPR018704">
    <property type="entry name" value="SecYEG/CpoB_TPR"/>
</dbReference>
<dbReference type="Pfam" id="PF13432">
    <property type="entry name" value="TPR_16"/>
    <property type="match status" value="1"/>
</dbReference>
<dbReference type="InterPro" id="IPR002885">
    <property type="entry name" value="PPR_rpt"/>
</dbReference>
<dbReference type="SUPFAM" id="SSF48452">
    <property type="entry name" value="TPR-like"/>
    <property type="match status" value="2"/>
</dbReference>